<feature type="region of interest" description="Disordered" evidence="1">
    <location>
        <begin position="73"/>
        <end position="95"/>
    </location>
</feature>
<dbReference type="InterPro" id="IPR021440">
    <property type="entry name" value="DUF3089"/>
</dbReference>
<evidence type="ECO:0000256" key="2">
    <source>
        <dbReference type="SAM" id="Phobius"/>
    </source>
</evidence>
<keyword evidence="2" id="KW-1133">Transmembrane helix</keyword>
<organism evidence="3 4">
    <name type="scientific">Parapontixanthobacter aurantiacus</name>
    <dbReference type="NCBI Taxonomy" id="1463599"/>
    <lineage>
        <taxon>Bacteria</taxon>
        <taxon>Pseudomonadati</taxon>
        <taxon>Pseudomonadota</taxon>
        <taxon>Alphaproteobacteria</taxon>
        <taxon>Sphingomonadales</taxon>
        <taxon>Erythrobacteraceae</taxon>
        <taxon>Parapontixanthobacter</taxon>
    </lineage>
</organism>
<dbReference type="InterPro" id="IPR029058">
    <property type="entry name" value="AB_hydrolase_fold"/>
</dbReference>
<dbReference type="AlphaFoldDB" id="A0A844ZCX3"/>
<accession>A0A844ZCX3</accession>
<name>A0A844ZCX3_9SPHN</name>
<sequence>MARKFLYIFAAIIVLVIAGLVVLRIWSQELTQLAFVPTSDFTEQTPMDESRYADAAMWFERPGKGTTLARWEPQPAAQEGAEDAVEADADTAEADTDRAPRIEDRLDYAVFFVHPTSYLDRSNWNAPLDDAESQRIAKIYVRGMASPFNRAQQIWAPRYRQATFGAFLANSENANAAIEAAYDDVARAFRVFAREVPDDMPIVLAGHSQGALHLITLMRREIADTPLAERVVAVYPIGWPISVTQDLPFLPFPACGDASQAGCIVSWSSYAEPADPSAVLETYRNSIGFDGNARGDSPILCSNPLTGGRGGSAPASANKGTLVPEESLSNGTLVTGMVPARCDERGLLLIGEPPEMGSAVLPGNNYHVYDIPLFWENLRQDVAARLAAWQDGQR</sequence>
<dbReference type="RefSeq" id="WP_160681360.1">
    <property type="nucleotide sequence ID" value="NZ_WTYW01000001.1"/>
</dbReference>
<dbReference type="Gene3D" id="3.40.50.1820">
    <property type="entry name" value="alpha/beta hydrolase"/>
    <property type="match status" value="1"/>
</dbReference>
<dbReference type="SUPFAM" id="SSF53474">
    <property type="entry name" value="alpha/beta-Hydrolases"/>
    <property type="match status" value="1"/>
</dbReference>
<feature type="transmembrane region" description="Helical" evidence="2">
    <location>
        <begin position="5"/>
        <end position="26"/>
    </location>
</feature>
<feature type="compositionally biased region" description="Acidic residues" evidence="1">
    <location>
        <begin position="80"/>
        <end position="94"/>
    </location>
</feature>
<dbReference type="OrthoDB" id="9794645at2"/>
<dbReference type="EMBL" id="WTYW01000001">
    <property type="protein sequence ID" value="MXO84857.1"/>
    <property type="molecule type" value="Genomic_DNA"/>
</dbReference>
<proteinExistence type="predicted"/>
<comment type="caution">
    <text evidence="3">The sequence shown here is derived from an EMBL/GenBank/DDBJ whole genome shotgun (WGS) entry which is preliminary data.</text>
</comment>
<keyword evidence="2" id="KW-0812">Transmembrane</keyword>
<gene>
    <name evidence="3" type="ORF">GRI38_02260</name>
</gene>
<keyword evidence="2" id="KW-0472">Membrane</keyword>
<evidence type="ECO:0000256" key="1">
    <source>
        <dbReference type="SAM" id="MobiDB-lite"/>
    </source>
</evidence>
<keyword evidence="4" id="KW-1185">Reference proteome</keyword>
<evidence type="ECO:0000313" key="3">
    <source>
        <dbReference type="EMBL" id="MXO84857.1"/>
    </source>
</evidence>
<dbReference type="Proteomes" id="UP000433104">
    <property type="component" value="Unassembled WGS sequence"/>
</dbReference>
<evidence type="ECO:0000313" key="4">
    <source>
        <dbReference type="Proteomes" id="UP000433104"/>
    </source>
</evidence>
<reference evidence="3 4" key="1">
    <citation type="submission" date="2019-12" db="EMBL/GenBank/DDBJ databases">
        <title>Genomic-based taxomic classification of the family Erythrobacteraceae.</title>
        <authorList>
            <person name="Xu L."/>
        </authorList>
    </citation>
    <scope>NUCLEOTIDE SEQUENCE [LARGE SCALE GENOMIC DNA]</scope>
    <source>
        <strain evidence="3 4">MCCC 1A09962</strain>
    </source>
</reference>
<dbReference type="Pfam" id="PF11288">
    <property type="entry name" value="DUF3089"/>
    <property type="match status" value="1"/>
</dbReference>
<protein>
    <submittedName>
        <fullName evidence="3">DUF3089 domain-containing protein</fullName>
    </submittedName>
</protein>